<name>A0A938X906_9FIRM</name>
<dbReference type="Proteomes" id="UP000774750">
    <property type="component" value="Unassembled WGS sequence"/>
</dbReference>
<dbReference type="EMBL" id="JACJKY010000016">
    <property type="protein sequence ID" value="MBM6921441.1"/>
    <property type="molecule type" value="Genomic_DNA"/>
</dbReference>
<dbReference type="RefSeq" id="WP_204447394.1">
    <property type="nucleotide sequence ID" value="NZ_JACJKY010000016.1"/>
</dbReference>
<sequence length="331" mass="36670">MSDSPKNNAQDSGLSDVLTKLNQTESEAAQAQETLDSASEQAAETEVSASNSPEQTDTTAVHNHRAPRKKRKLSKKEFFTALLGIVVCFFVIIGIISTTTFAVNVANEWVNSTELKQEMAYVVFPLVILDAPEFESPEKLDSSVIIASSIWKLILEDSAKGKYIKDDVGGMTVPDTDVEYYVRMLYGNDVSIVHQTITDSAVEMSYDPETKSYRVESTPVLLPYSPRVDEIQREGDIYTLKVSYVLPDVTWSLSTNHKEIVEKVMEYKVKKVDDHYQLLSLSMLEVVDAESSEGTTEQEPVSGDTKNEFLEETAESSQESTVSASESSSAE</sequence>
<proteinExistence type="predicted"/>
<accession>A0A938X906</accession>
<feature type="compositionally biased region" description="Polar residues" evidence="1">
    <location>
        <begin position="1"/>
        <end position="13"/>
    </location>
</feature>
<dbReference type="AlphaFoldDB" id="A0A938X906"/>
<feature type="compositionally biased region" description="Polar residues" evidence="1">
    <location>
        <begin position="20"/>
        <end position="61"/>
    </location>
</feature>
<reference evidence="3" key="2">
    <citation type="journal article" date="2021" name="Sci. Rep.">
        <title>The distribution of antibiotic resistance genes in chicken gut microbiota commensals.</title>
        <authorList>
            <person name="Juricova H."/>
            <person name="Matiasovicova J."/>
            <person name="Kubasova T."/>
            <person name="Cejkova D."/>
            <person name="Rychlik I."/>
        </authorList>
    </citation>
    <scope>NUCLEOTIDE SEQUENCE</scope>
    <source>
        <strain evidence="3">An559</strain>
    </source>
</reference>
<keyword evidence="2" id="KW-0812">Transmembrane</keyword>
<keyword evidence="2" id="KW-0472">Membrane</keyword>
<organism evidence="3 4">
    <name type="scientific">Merdimmobilis hominis</name>
    <dbReference type="NCBI Taxonomy" id="2897707"/>
    <lineage>
        <taxon>Bacteria</taxon>
        <taxon>Bacillati</taxon>
        <taxon>Bacillota</taxon>
        <taxon>Clostridia</taxon>
        <taxon>Eubacteriales</taxon>
        <taxon>Oscillospiraceae</taxon>
        <taxon>Merdimmobilis</taxon>
    </lineage>
</organism>
<feature type="transmembrane region" description="Helical" evidence="2">
    <location>
        <begin position="78"/>
        <end position="103"/>
    </location>
</feature>
<feature type="compositionally biased region" description="Low complexity" evidence="1">
    <location>
        <begin position="315"/>
        <end position="331"/>
    </location>
</feature>
<keyword evidence="2" id="KW-1133">Transmembrane helix</keyword>
<protein>
    <submittedName>
        <fullName evidence="3">Uncharacterized protein</fullName>
    </submittedName>
</protein>
<keyword evidence="4" id="KW-1185">Reference proteome</keyword>
<evidence type="ECO:0000313" key="4">
    <source>
        <dbReference type="Proteomes" id="UP000774750"/>
    </source>
</evidence>
<feature type="region of interest" description="Disordered" evidence="1">
    <location>
        <begin position="1"/>
        <end position="68"/>
    </location>
</feature>
<reference evidence="3" key="1">
    <citation type="submission" date="2020-08" db="EMBL/GenBank/DDBJ databases">
        <authorList>
            <person name="Cejkova D."/>
            <person name="Kubasova T."/>
            <person name="Jahodarova E."/>
            <person name="Rychlik I."/>
        </authorList>
    </citation>
    <scope>NUCLEOTIDE SEQUENCE</scope>
    <source>
        <strain evidence="3">An559</strain>
    </source>
</reference>
<evidence type="ECO:0000256" key="1">
    <source>
        <dbReference type="SAM" id="MobiDB-lite"/>
    </source>
</evidence>
<evidence type="ECO:0000256" key="2">
    <source>
        <dbReference type="SAM" id="Phobius"/>
    </source>
</evidence>
<comment type="caution">
    <text evidence="3">The sequence shown here is derived from an EMBL/GenBank/DDBJ whole genome shotgun (WGS) entry which is preliminary data.</text>
</comment>
<feature type="region of interest" description="Disordered" evidence="1">
    <location>
        <begin position="289"/>
        <end position="331"/>
    </location>
</feature>
<gene>
    <name evidence="3" type="ORF">H6A12_09770</name>
</gene>
<evidence type="ECO:0000313" key="3">
    <source>
        <dbReference type="EMBL" id="MBM6921441.1"/>
    </source>
</evidence>